<sequence>MAARKGFGALVFGGGSGLGLAAGKRLVKNGYKVVLADLPSSDGDRVARDLGDSCIFAPADVSGTGLGHIFAAPPLPSHPPPPAFCQQQLLKTDFLYVALFIEQVSSESSVKQAIKTVVDKCGPLRAVVNTAGIMKIAGTLSDTGEAHSLSLFEEITKINLTGSFNVARLAAEQMATNEPDEGGERGVIINTSSIHAYEGQAGKVAYSATKGAISGMTLPMARDLAQYGIRVNAIAPGMFLTPMFTKGRPEPSQQESAAQIIPFPKRIADPDDFAHLALSIIENRTINGEIIRIDGAVRMP</sequence>
<proteinExistence type="inferred from homology"/>
<organism evidence="3 4">
    <name type="scientific">Porites lobata</name>
    <dbReference type="NCBI Taxonomy" id="104759"/>
    <lineage>
        <taxon>Eukaryota</taxon>
        <taxon>Metazoa</taxon>
        <taxon>Cnidaria</taxon>
        <taxon>Anthozoa</taxon>
        <taxon>Hexacorallia</taxon>
        <taxon>Scleractinia</taxon>
        <taxon>Fungiina</taxon>
        <taxon>Poritidae</taxon>
        <taxon>Porites</taxon>
    </lineage>
</organism>
<comment type="caution">
    <text evidence="3">The sequence shown here is derived from an EMBL/GenBank/DDBJ whole genome shotgun (WGS) entry which is preliminary data.</text>
</comment>
<evidence type="ECO:0000313" key="4">
    <source>
        <dbReference type="Proteomes" id="UP001159405"/>
    </source>
</evidence>
<dbReference type="PROSITE" id="PS00061">
    <property type="entry name" value="ADH_SHORT"/>
    <property type="match status" value="1"/>
</dbReference>
<dbReference type="PRINTS" id="PR00081">
    <property type="entry name" value="GDHRDH"/>
</dbReference>
<dbReference type="Pfam" id="PF00106">
    <property type="entry name" value="adh_short"/>
    <property type="match status" value="2"/>
</dbReference>
<evidence type="ECO:0008006" key="5">
    <source>
        <dbReference type="Google" id="ProtNLM"/>
    </source>
</evidence>
<dbReference type="Gene3D" id="3.40.50.720">
    <property type="entry name" value="NAD(P)-binding Rossmann-like Domain"/>
    <property type="match status" value="1"/>
</dbReference>
<comment type="similarity">
    <text evidence="2">Belongs to the short-chain dehydrogenases/reductases (SDR) family.</text>
</comment>
<evidence type="ECO:0000256" key="2">
    <source>
        <dbReference type="RuleBase" id="RU000363"/>
    </source>
</evidence>
<evidence type="ECO:0000313" key="3">
    <source>
        <dbReference type="EMBL" id="CAH3039049.1"/>
    </source>
</evidence>
<dbReference type="InterPro" id="IPR036291">
    <property type="entry name" value="NAD(P)-bd_dom_sf"/>
</dbReference>
<keyword evidence="4" id="KW-1185">Reference proteome</keyword>
<dbReference type="PANTHER" id="PTHR43658">
    <property type="entry name" value="SHORT-CHAIN DEHYDROGENASE/REDUCTASE"/>
    <property type="match status" value="1"/>
</dbReference>
<dbReference type="PANTHER" id="PTHR43658:SF8">
    <property type="entry name" value="17-BETA-HYDROXYSTEROID DEHYDROGENASE 14-RELATED"/>
    <property type="match status" value="1"/>
</dbReference>
<gene>
    <name evidence="3" type="ORF">PLOB_00042895</name>
</gene>
<dbReference type="SUPFAM" id="SSF51735">
    <property type="entry name" value="NAD(P)-binding Rossmann-fold domains"/>
    <property type="match status" value="1"/>
</dbReference>
<dbReference type="EMBL" id="CALNXK010000007">
    <property type="protein sequence ID" value="CAH3039049.1"/>
    <property type="molecule type" value="Genomic_DNA"/>
</dbReference>
<evidence type="ECO:0000256" key="1">
    <source>
        <dbReference type="ARBA" id="ARBA00023002"/>
    </source>
</evidence>
<dbReference type="Proteomes" id="UP001159405">
    <property type="component" value="Unassembled WGS sequence"/>
</dbReference>
<name>A0ABN8N372_9CNID</name>
<protein>
    <recommendedName>
        <fullName evidence="5">3-hydroxyacyl-CoA dehydrogenase</fullName>
    </recommendedName>
</protein>
<dbReference type="PRINTS" id="PR00080">
    <property type="entry name" value="SDRFAMILY"/>
</dbReference>
<dbReference type="InterPro" id="IPR020904">
    <property type="entry name" value="Sc_DH/Rdtase_CS"/>
</dbReference>
<reference evidence="3 4" key="1">
    <citation type="submission" date="2022-05" db="EMBL/GenBank/DDBJ databases">
        <authorList>
            <consortium name="Genoscope - CEA"/>
            <person name="William W."/>
        </authorList>
    </citation>
    <scope>NUCLEOTIDE SEQUENCE [LARGE SCALE GENOMIC DNA]</scope>
</reference>
<accession>A0ABN8N372</accession>
<keyword evidence="1" id="KW-0560">Oxidoreductase</keyword>
<dbReference type="InterPro" id="IPR002347">
    <property type="entry name" value="SDR_fam"/>
</dbReference>